<dbReference type="InterPro" id="IPR007969">
    <property type="entry name" value="DUF732"/>
</dbReference>
<proteinExistence type="predicted"/>
<evidence type="ECO:0000313" key="2">
    <source>
        <dbReference type="EMBL" id="ORW33251.1"/>
    </source>
</evidence>
<evidence type="ECO:0000313" key="3">
    <source>
        <dbReference type="Proteomes" id="UP000193801"/>
    </source>
</evidence>
<gene>
    <name evidence="2" type="ORF">AWB91_08985</name>
</gene>
<organism evidence="2 3">
    <name type="scientific">Mycobacterium paraense</name>
    <dbReference type="NCBI Taxonomy" id="767916"/>
    <lineage>
        <taxon>Bacteria</taxon>
        <taxon>Bacillati</taxon>
        <taxon>Actinomycetota</taxon>
        <taxon>Actinomycetes</taxon>
        <taxon>Mycobacteriales</taxon>
        <taxon>Mycobacteriaceae</taxon>
        <taxon>Mycobacterium</taxon>
        <taxon>Mycobacterium simiae complex</taxon>
    </lineage>
</organism>
<keyword evidence="3" id="KW-1185">Reference proteome</keyword>
<sequence>MDSFRADVTNRADLHMKGGDEGARRIAAEICVDLAGGRSIDAEASALGGRNMSVDQAKALVEAAAYHFCPTYYYR</sequence>
<dbReference type="EMBL" id="LQPK01000005">
    <property type="protein sequence ID" value="ORW33251.1"/>
    <property type="molecule type" value="Genomic_DNA"/>
</dbReference>
<reference evidence="2 3" key="1">
    <citation type="journal article" date="2015" name="Emerg. Microbes Infect.">
        <title>Characterization of 17 strains belonging to the Mycobacterium simiae complex and description of Mycobacterium paraense sp. nov.</title>
        <authorList>
            <person name="Fusco da Costa A.R."/>
            <person name="Fedrizzi T."/>
            <person name="Lopes M.L."/>
            <person name="Pecorari M."/>
            <person name="Oliveira da Costa W.L."/>
            <person name="Giacobazzi E."/>
            <person name="da Costa Bahia J.R."/>
            <person name="De Sanctis V."/>
            <person name="Batista Lima K.V."/>
            <person name="Bertorelli R."/>
            <person name="Grottola A."/>
            <person name="Fabio A."/>
            <person name="Mariottini A."/>
            <person name="Ferretti P."/>
            <person name="Di Leva F."/>
            <person name="Fregni Serpini G."/>
            <person name="Tagliazucchi S."/>
            <person name="Rumpianesi F."/>
            <person name="Jousson O."/>
            <person name="Segata N."/>
            <person name="Tortoli E."/>
        </authorList>
    </citation>
    <scope>NUCLEOTIDE SEQUENCE [LARGE SCALE GENOMIC DNA]</scope>
    <source>
        <strain evidence="2 3">FI-07156</strain>
    </source>
</reference>
<evidence type="ECO:0000259" key="1">
    <source>
        <dbReference type="Pfam" id="PF05305"/>
    </source>
</evidence>
<dbReference type="Proteomes" id="UP000193801">
    <property type="component" value="Unassembled WGS sequence"/>
</dbReference>
<feature type="domain" description="DUF732" evidence="1">
    <location>
        <begin position="19"/>
        <end position="70"/>
    </location>
</feature>
<name>A0ABX3VSD3_9MYCO</name>
<accession>A0ABX3VSD3</accession>
<dbReference type="Pfam" id="PF05305">
    <property type="entry name" value="DUF732"/>
    <property type="match status" value="1"/>
</dbReference>
<protein>
    <recommendedName>
        <fullName evidence="1">DUF732 domain-containing protein</fullName>
    </recommendedName>
</protein>
<comment type="caution">
    <text evidence="2">The sequence shown here is derived from an EMBL/GenBank/DDBJ whole genome shotgun (WGS) entry which is preliminary data.</text>
</comment>